<accession>A0AAN8EVQ8</accession>
<dbReference type="Proteomes" id="UP001331761">
    <property type="component" value="Unassembled WGS sequence"/>
</dbReference>
<dbReference type="EMBL" id="WIXE01024798">
    <property type="protein sequence ID" value="KAK5965255.1"/>
    <property type="molecule type" value="Genomic_DNA"/>
</dbReference>
<organism evidence="1 2">
    <name type="scientific">Trichostrongylus colubriformis</name>
    <name type="common">Black scour worm</name>
    <dbReference type="NCBI Taxonomy" id="6319"/>
    <lineage>
        <taxon>Eukaryota</taxon>
        <taxon>Metazoa</taxon>
        <taxon>Ecdysozoa</taxon>
        <taxon>Nematoda</taxon>
        <taxon>Chromadorea</taxon>
        <taxon>Rhabditida</taxon>
        <taxon>Rhabditina</taxon>
        <taxon>Rhabditomorpha</taxon>
        <taxon>Strongyloidea</taxon>
        <taxon>Trichostrongylidae</taxon>
        <taxon>Trichostrongylus</taxon>
    </lineage>
</organism>
<name>A0AAN8EVQ8_TRICO</name>
<protein>
    <submittedName>
        <fullName evidence="1">Uncharacterized protein</fullName>
    </submittedName>
</protein>
<gene>
    <name evidence="1" type="ORF">GCK32_016563</name>
</gene>
<evidence type="ECO:0000313" key="1">
    <source>
        <dbReference type="EMBL" id="KAK5965255.1"/>
    </source>
</evidence>
<reference evidence="1 2" key="1">
    <citation type="submission" date="2019-10" db="EMBL/GenBank/DDBJ databases">
        <title>Assembly and Annotation for the nematode Trichostrongylus colubriformis.</title>
        <authorList>
            <person name="Martin J."/>
        </authorList>
    </citation>
    <scope>NUCLEOTIDE SEQUENCE [LARGE SCALE GENOMIC DNA]</scope>
    <source>
        <strain evidence="1">G859</strain>
        <tissue evidence="1">Whole worm</tissue>
    </source>
</reference>
<evidence type="ECO:0000313" key="2">
    <source>
        <dbReference type="Proteomes" id="UP001331761"/>
    </source>
</evidence>
<proteinExistence type="predicted"/>
<comment type="caution">
    <text evidence="1">The sequence shown here is derived from an EMBL/GenBank/DDBJ whole genome shotgun (WGS) entry which is preliminary data.</text>
</comment>
<sequence length="231" mass="26022">MIGILSWDEYASEQSINNNDTCHDCATYPTLLKTVRPFRHILSATMTKSSRRSVGFLSMFETSPLGHVWCTKPTQMSLRGKMKKSSITHPNRARIQSNKVSMAGRRQSMTAQITRQARRLSTVLAPQLTKIEPVNILQKVEGVEIRISDMTQYQQAVSQYILRNSVQFDPIDFDITDHTGYRIMTASLYPDGMMINEGKRKICDLTLASDEDSANLVAKIAHPVTGNHFAI</sequence>
<dbReference type="AlphaFoldDB" id="A0AAN8EVQ8"/>
<keyword evidence="2" id="KW-1185">Reference proteome</keyword>